<keyword evidence="1" id="KW-0812">Transmembrane</keyword>
<gene>
    <name evidence="2" type="ORF">JFP838_03965</name>
</gene>
<evidence type="ECO:0000256" key="1">
    <source>
        <dbReference type="SAM" id="Phobius"/>
    </source>
</evidence>
<dbReference type="RefSeq" id="WP_061426627.1">
    <property type="nucleotide sequence ID" value="NZ_CABPRK010000001.1"/>
</dbReference>
<sequence>MVKINKKVIWIFIIIGIIFVGIGSTDLVKENETISFPYEFEVDNYNIEIEYSKLYDNYLLTKYKIRRKDGSYIGETEANLSTFITKYDSAFSFGPHIISSKVIDNKIKEEISIDFVAAIENPLEKVKIRHALAGKYIDGTKEIKKEGVVNLSNENYTRLNKKIKIDDINLTVSNLGNFEFGSILNLFTENLENEEVENFHENYSVKLKSNDFNKTYEIRKIMGLDGNAVKHVIEWNKINKDTKLVEFFIVDLLYDVDSIDFNNFELFVVNKNTNEETKIY</sequence>
<protein>
    <submittedName>
        <fullName evidence="2">Uncharacterized protein</fullName>
    </submittedName>
</protein>
<dbReference type="EMBL" id="CP010994">
    <property type="protein sequence ID" value="AMN34939.1"/>
    <property type="molecule type" value="Genomic_DNA"/>
</dbReference>
<evidence type="ECO:0000313" key="3">
    <source>
        <dbReference type="Proteomes" id="UP000070260"/>
    </source>
</evidence>
<dbReference type="PATRIC" id="fig|1502.177.peg.780"/>
<keyword evidence="1" id="KW-0472">Membrane</keyword>
<proteinExistence type="predicted"/>
<name>A0A127EG71_CLOPF</name>
<feature type="transmembrane region" description="Helical" evidence="1">
    <location>
        <begin position="7"/>
        <end position="25"/>
    </location>
</feature>
<accession>A0A127EG71</accession>
<dbReference type="Proteomes" id="UP000070260">
    <property type="component" value="Chromosome"/>
</dbReference>
<organism evidence="2 3">
    <name type="scientific">Clostridium perfringens</name>
    <dbReference type="NCBI Taxonomy" id="1502"/>
    <lineage>
        <taxon>Bacteria</taxon>
        <taxon>Bacillati</taxon>
        <taxon>Bacillota</taxon>
        <taxon>Clostridia</taxon>
        <taxon>Eubacteriales</taxon>
        <taxon>Clostridiaceae</taxon>
        <taxon>Clostridium</taxon>
    </lineage>
</organism>
<reference evidence="2 3" key="1">
    <citation type="journal article" date="2016" name="PLoS ONE">
        <title>Plasmid Characterization and Chromosome Analysis of Two netF+ Clostridium perfringens Isolates Associated with Foal and Canine Necrotizing Enteritis.</title>
        <authorList>
            <person name="Mehdizadeh Gohari I."/>
            <person name="Kropinski A.M."/>
            <person name="Weese S.J."/>
            <person name="Parreira V.R."/>
            <person name="Whitehead A.E."/>
            <person name="Boerlin P."/>
            <person name="Prescott J.F."/>
        </authorList>
    </citation>
    <scope>NUCLEOTIDE SEQUENCE [LARGE SCALE GENOMIC DNA]</scope>
    <source>
        <strain evidence="2 3">JP838</strain>
    </source>
</reference>
<evidence type="ECO:0000313" key="2">
    <source>
        <dbReference type="EMBL" id="AMN34939.1"/>
    </source>
</evidence>
<keyword evidence="1" id="KW-1133">Transmembrane helix</keyword>
<dbReference type="AlphaFoldDB" id="A0A127EG71"/>